<dbReference type="InterPro" id="IPR027417">
    <property type="entry name" value="P-loop_NTPase"/>
</dbReference>
<dbReference type="EMBL" id="LVVT01000007">
    <property type="protein sequence ID" value="TQS84078.1"/>
    <property type="molecule type" value="Genomic_DNA"/>
</dbReference>
<evidence type="ECO:0000259" key="4">
    <source>
        <dbReference type="PROSITE" id="PS50893"/>
    </source>
</evidence>
<reference evidence="5" key="1">
    <citation type="submission" date="2016-03" db="EMBL/GenBank/DDBJ databases">
        <authorList>
            <person name="Borrel G."/>
            <person name="Mccann A."/>
            <person name="O'Toole P.W."/>
        </authorList>
    </citation>
    <scope>NUCLEOTIDE SEQUENCE</scope>
    <source>
        <strain evidence="5">183</strain>
    </source>
</reference>
<dbReference type="CDD" id="cd03293">
    <property type="entry name" value="ABC_NrtD_SsuB_transporters"/>
    <property type="match status" value="1"/>
</dbReference>
<dbReference type="Pfam" id="PF00005">
    <property type="entry name" value="ABC_tran"/>
    <property type="match status" value="1"/>
</dbReference>
<dbReference type="SMART" id="SM00382">
    <property type="entry name" value="AAA"/>
    <property type="match status" value="1"/>
</dbReference>
<name>A0A8J8PGC0_9ARCH</name>
<organism evidence="5 6">
    <name type="scientific">Candidatus Methanomassiliicoccus intestinalis</name>
    <dbReference type="NCBI Taxonomy" id="1406512"/>
    <lineage>
        <taxon>Archaea</taxon>
        <taxon>Methanobacteriati</taxon>
        <taxon>Thermoplasmatota</taxon>
        <taxon>Thermoplasmata</taxon>
        <taxon>Methanomassiliicoccales</taxon>
        <taxon>Methanomassiliicoccaceae</taxon>
        <taxon>Methanomassiliicoccus</taxon>
    </lineage>
</organism>
<feature type="domain" description="ABC transporter" evidence="4">
    <location>
        <begin position="4"/>
        <end position="237"/>
    </location>
</feature>
<evidence type="ECO:0000256" key="3">
    <source>
        <dbReference type="ARBA" id="ARBA00022840"/>
    </source>
</evidence>
<dbReference type="RefSeq" id="WP_400194990.1">
    <property type="nucleotide sequence ID" value="NZ_CAYAYE010000028.1"/>
</dbReference>
<dbReference type="InterPro" id="IPR003593">
    <property type="entry name" value="AAA+_ATPase"/>
</dbReference>
<dbReference type="PROSITE" id="PS00211">
    <property type="entry name" value="ABC_TRANSPORTER_1"/>
    <property type="match status" value="1"/>
</dbReference>
<keyword evidence="1" id="KW-0813">Transport</keyword>
<dbReference type="PANTHER" id="PTHR42788:SF13">
    <property type="entry name" value="ALIPHATIC SULFONATES IMPORT ATP-BINDING PROTEIN SSUB"/>
    <property type="match status" value="1"/>
</dbReference>
<dbReference type="InterPro" id="IPR050166">
    <property type="entry name" value="ABC_transporter_ATP-bind"/>
</dbReference>
<evidence type="ECO:0000256" key="1">
    <source>
        <dbReference type="ARBA" id="ARBA00022448"/>
    </source>
</evidence>
<sequence length="263" mass="30046">MNVLELEHVYKAYPNRKGDEARIVLKDVSVTIEENDFVCIVGPSGCGKTTMLNLIAGFEKANLGKLYYRGKEITETSPERAVVFQEFSLLPWMNVLKNVEFSIDRNKYDKREREELAKKYIDLVGLSEFIDYRPSNLSGGMKQRVAIARTLAMQPDVLLMDEPFSALDEQTRRKLDQEIVDIWKKDKRTIVFITHSIDEALLLGTRIIMLSSSPGNIIGEWRIDAETRDVNSDHMVRLKNEIISMLQSCPCVSGIKEVDEVNL</sequence>
<dbReference type="GO" id="GO:0005524">
    <property type="term" value="F:ATP binding"/>
    <property type="evidence" value="ECO:0007669"/>
    <property type="project" value="UniProtKB-KW"/>
</dbReference>
<evidence type="ECO:0000313" key="6">
    <source>
        <dbReference type="Proteomes" id="UP000752814"/>
    </source>
</evidence>
<keyword evidence="3 5" id="KW-0067">ATP-binding</keyword>
<gene>
    <name evidence="5" type="ORF">A3207_07115</name>
</gene>
<protein>
    <submittedName>
        <fullName evidence="5">Nitrate/sulfonate/bicarbonate ABC transporter ATP-binding protein</fullName>
    </submittedName>
</protein>
<dbReference type="PROSITE" id="PS50893">
    <property type="entry name" value="ABC_TRANSPORTER_2"/>
    <property type="match status" value="1"/>
</dbReference>
<dbReference type="InterPro" id="IPR003439">
    <property type="entry name" value="ABC_transporter-like_ATP-bd"/>
</dbReference>
<dbReference type="Proteomes" id="UP000752814">
    <property type="component" value="Unassembled WGS sequence"/>
</dbReference>
<evidence type="ECO:0000256" key="2">
    <source>
        <dbReference type="ARBA" id="ARBA00022741"/>
    </source>
</evidence>
<comment type="caution">
    <text evidence="5">The sequence shown here is derived from an EMBL/GenBank/DDBJ whole genome shotgun (WGS) entry which is preliminary data.</text>
</comment>
<evidence type="ECO:0000313" key="5">
    <source>
        <dbReference type="EMBL" id="TQS84078.1"/>
    </source>
</evidence>
<dbReference type="GO" id="GO:0016887">
    <property type="term" value="F:ATP hydrolysis activity"/>
    <property type="evidence" value="ECO:0007669"/>
    <property type="project" value="InterPro"/>
</dbReference>
<dbReference type="PANTHER" id="PTHR42788">
    <property type="entry name" value="TAURINE IMPORT ATP-BINDING PROTEIN-RELATED"/>
    <property type="match status" value="1"/>
</dbReference>
<dbReference type="Gene3D" id="3.40.50.300">
    <property type="entry name" value="P-loop containing nucleotide triphosphate hydrolases"/>
    <property type="match status" value="1"/>
</dbReference>
<dbReference type="InterPro" id="IPR017871">
    <property type="entry name" value="ABC_transporter-like_CS"/>
</dbReference>
<proteinExistence type="predicted"/>
<keyword evidence="2" id="KW-0547">Nucleotide-binding</keyword>
<accession>A0A8J8PGC0</accession>
<dbReference type="AlphaFoldDB" id="A0A8J8PGC0"/>
<dbReference type="SUPFAM" id="SSF52540">
    <property type="entry name" value="P-loop containing nucleoside triphosphate hydrolases"/>
    <property type="match status" value="1"/>
</dbReference>